<name>A0ABD1PX42_9LAMI</name>
<dbReference type="Gene3D" id="3.40.50.300">
    <property type="entry name" value="P-loop containing nucleotide triphosphate hydrolases"/>
    <property type="match status" value="1"/>
</dbReference>
<dbReference type="InterPro" id="IPR027417">
    <property type="entry name" value="P-loop_NTPase"/>
</dbReference>
<proteinExistence type="predicted"/>
<keyword evidence="2" id="KW-0687">Ribonucleoprotein</keyword>
<gene>
    <name evidence="2" type="ORF">Fot_50092</name>
</gene>
<dbReference type="SUPFAM" id="SSF52540">
    <property type="entry name" value="P-loop containing nucleoside triphosphate hydrolases"/>
    <property type="match status" value="1"/>
</dbReference>
<dbReference type="PRINTS" id="PR00315">
    <property type="entry name" value="ELONGATNFCT"/>
</dbReference>
<comment type="caution">
    <text evidence="2">The sequence shown here is derived from an EMBL/GenBank/DDBJ whole genome shotgun (WGS) entry which is preliminary data.</text>
</comment>
<organism evidence="2 3">
    <name type="scientific">Forsythia ovata</name>
    <dbReference type="NCBI Taxonomy" id="205694"/>
    <lineage>
        <taxon>Eukaryota</taxon>
        <taxon>Viridiplantae</taxon>
        <taxon>Streptophyta</taxon>
        <taxon>Embryophyta</taxon>
        <taxon>Tracheophyta</taxon>
        <taxon>Spermatophyta</taxon>
        <taxon>Magnoliopsida</taxon>
        <taxon>eudicotyledons</taxon>
        <taxon>Gunneridae</taxon>
        <taxon>Pentapetalae</taxon>
        <taxon>asterids</taxon>
        <taxon>lamiids</taxon>
        <taxon>Lamiales</taxon>
        <taxon>Oleaceae</taxon>
        <taxon>Forsythieae</taxon>
        <taxon>Forsythia</taxon>
    </lineage>
</organism>
<protein>
    <submittedName>
        <fullName evidence="2">Ribosomal protein S5/Elongation factor G/III/V family protein</fullName>
    </submittedName>
</protein>
<dbReference type="PANTHER" id="PTHR42908">
    <property type="entry name" value="TRANSLATION ELONGATION FACTOR-RELATED"/>
    <property type="match status" value="1"/>
</dbReference>
<keyword evidence="2" id="KW-0689">Ribosomal protein</keyword>
<dbReference type="Pfam" id="PF00009">
    <property type="entry name" value="GTP_EFTU"/>
    <property type="match status" value="1"/>
</dbReference>
<evidence type="ECO:0000259" key="1">
    <source>
        <dbReference type="PROSITE" id="PS51722"/>
    </source>
</evidence>
<sequence>MDYLDEEQRRAITMKSSFIGLQYKEHSINLIDSPGHMDFCSEVSTAARLSDGGLVLVDAVEGVHIQTYAVLSQAWIDKLIPCLVLNKVDRLICELRLSPMEAYNRLLRIVHEVSGIVSTYKLEKYLSDVDSVHFLEMKCVQYNSEI</sequence>
<reference evidence="3" key="1">
    <citation type="submission" date="2024-07" db="EMBL/GenBank/DDBJ databases">
        <title>Two chromosome-level genome assemblies of Korean endemic species Abeliophyllum distichum and Forsythia ovata (Oleaceae).</title>
        <authorList>
            <person name="Jang H."/>
        </authorList>
    </citation>
    <scope>NUCLEOTIDE SEQUENCE [LARGE SCALE GENOMIC DNA]</scope>
</reference>
<evidence type="ECO:0000313" key="2">
    <source>
        <dbReference type="EMBL" id="KAL2468516.1"/>
    </source>
</evidence>
<evidence type="ECO:0000313" key="3">
    <source>
        <dbReference type="Proteomes" id="UP001604277"/>
    </source>
</evidence>
<dbReference type="EMBL" id="JBFOLJ010000016">
    <property type="protein sequence ID" value="KAL2468516.1"/>
    <property type="molecule type" value="Genomic_DNA"/>
</dbReference>
<dbReference type="GO" id="GO:0005840">
    <property type="term" value="C:ribosome"/>
    <property type="evidence" value="ECO:0007669"/>
    <property type="project" value="UniProtKB-KW"/>
</dbReference>
<dbReference type="Proteomes" id="UP001604277">
    <property type="component" value="Unassembled WGS sequence"/>
</dbReference>
<keyword evidence="3" id="KW-1185">Reference proteome</keyword>
<dbReference type="PROSITE" id="PS51722">
    <property type="entry name" value="G_TR_2"/>
    <property type="match status" value="1"/>
</dbReference>
<dbReference type="PANTHER" id="PTHR42908:SF3">
    <property type="entry name" value="ELONGATION FACTOR-LIKE GTPASE 1"/>
    <property type="match status" value="1"/>
</dbReference>
<feature type="domain" description="Tr-type G" evidence="1">
    <location>
        <begin position="1"/>
        <end position="146"/>
    </location>
</feature>
<dbReference type="InterPro" id="IPR000795">
    <property type="entry name" value="T_Tr_GTP-bd_dom"/>
</dbReference>
<accession>A0ABD1PX42</accession>
<dbReference type="AlphaFoldDB" id="A0ABD1PX42"/>